<organism evidence="8 9">
    <name type="scientific">Micromonospora eburnea</name>
    <dbReference type="NCBI Taxonomy" id="227316"/>
    <lineage>
        <taxon>Bacteria</taxon>
        <taxon>Bacillati</taxon>
        <taxon>Actinomycetota</taxon>
        <taxon>Actinomycetes</taxon>
        <taxon>Micromonosporales</taxon>
        <taxon>Micromonosporaceae</taxon>
        <taxon>Micromonospora</taxon>
    </lineage>
</organism>
<evidence type="ECO:0000259" key="6">
    <source>
        <dbReference type="Pfam" id="PF00501"/>
    </source>
</evidence>
<protein>
    <submittedName>
        <fullName evidence="8">Acetyl-CoA synthetase</fullName>
    </submittedName>
</protein>
<dbReference type="GO" id="GO:0006633">
    <property type="term" value="P:fatty acid biosynthetic process"/>
    <property type="evidence" value="ECO:0007669"/>
    <property type="project" value="TreeGrafter"/>
</dbReference>
<gene>
    <name evidence="8" type="ORF">GA0070604_3312</name>
</gene>
<dbReference type="InterPro" id="IPR051087">
    <property type="entry name" value="Mitochondrial_ACSM"/>
</dbReference>
<evidence type="ECO:0000313" key="9">
    <source>
        <dbReference type="Proteomes" id="UP000199696"/>
    </source>
</evidence>
<comment type="similarity">
    <text evidence="1">Belongs to the ATP-dependent AMP-binding enzyme family.</text>
</comment>
<dbReference type="GO" id="GO:0006637">
    <property type="term" value="P:acyl-CoA metabolic process"/>
    <property type="evidence" value="ECO:0007669"/>
    <property type="project" value="TreeGrafter"/>
</dbReference>
<keyword evidence="4" id="KW-0067">ATP-binding</keyword>
<evidence type="ECO:0000256" key="3">
    <source>
        <dbReference type="ARBA" id="ARBA00022741"/>
    </source>
</evidence>
<dbReference type="GO" id="GO:0016405">
    <property type="term" value="F:CoA-ligase activity"/>
    <property type="evidence" value="ECO:0007669"/>
    <property type="project" value="UniProtKB-ARBA"/>
</dbReference>
<feature type="region of interest" description="Disordered" evidence="5">
    <location>
        <begin position="543"/>
        <end position="563"/>
    </location>
</feature>
<keyword evidence="3" id="KW-0547">Nucleotide-binding</keyword>
<feature type="domain" description="AMP-dependent synthetase/ligase" evidence="6">
    <location>
        <begin position="51"/>
        <end position="404"/>
    </location>
</feature>
<dbReference type="InterPro" id="IPR000873">
    <property type="entry name" value="AMP-dep_synth/lig_dom"/>
</dbReference>
<dbReference type="SUPFAM" id="SSF56801">
    <property type="entry name" value="Acetyl-CoA synthetase-like"/>
    <property type="match status" value="1"/>
</dbReference>
<dbReference type="InterPro" id="IPR042099">
    <property type="entry name" value="ANL_N_sf"/>
</dbReference>
<keyword evidence="2" id="KW-0436">Ligase</keyword>
<dbReference type="EMBL" id="FMHY01000002">
    <property type="protein sequence ID" value="SCL55959.1"/>
    <property type="molecule type" value="Genomic_DNA"/>
</dbReference>
<accession>A0A1C6UQ54</accession>
<dbReference type="GO" id="GO:0004321">
    <property type="term" value="F:fatty-acyl-CoA synthase activity"/>
    <property type="evidence" value="ECO:0007669"/>
    <property type="project" value="TreeGrafter"/>
</dbReference>
<name>A0A1C6UQ54_9ACTN</name>
<dbReference type="Gene3D" id="3.30.300.30">
    <property type="match status" value="1"/>
</dbReference>
<dbReference type="Pfam" id="PF13193">
    <property type="entry name" value="AMP-binding_C"/>
    <property type="match status" value="1"/>
</dbReference>
<reference evidence="9" key="1">
    <citation type="submission" date="2016-06" db="EMBL/GenBank/DDBJ databases">
        <authorList>
            <person name="Varghese N."/>
            <person name="Submissions Spin"/>
        </authorList>
    </citation>
    <scope>NUCLEOTIDE SEQUENCE [LARGE SCALE GENOMIC DNA]</scope>
    <source>
        <strain evidence="9">DSM 44814</strain>
    </source>
</reference>
<evidence type="ECO:0000256" key="5">
    <source>
        <dbReference type="SAM" id="MobiDB-lite"/>
    </source>
</evidence>
<evidence type="ECO:0000259" key="7">
    <source>
        <dbReference type="Pfam" id="PF13193"/>
    </source>
</evidence>
<evidence type="ECO:0000256" key="2">
    <source>
        <dbReference type="ARBA" id="ARBA00022598"/>
    </source>
</evidence>
<dbReference type="PANTHER" id="PTHR43605">
    <property type="entry name" value="ACYL-COENZYME A SYNTHETASE"/>
    <property type="match status" value="1"/>
</dbReference>
<sequence>MATAGTDAFRAARDFLLAHREDPETAYERFRWPALDEFNWALDWFDVLAAENDDTALWIVEADGGEARWSYAELSRRSNRVANWLRARGVRAGDRLILMLGNQLELWETILAAIKLRAVIIPATPLLGPADLADRLDRGAARHVVVGAEHTDKFAETPGDYTRIAVGGPVTGWHAYADAYDESDMFTPDGVTRADDPLLLYFTSGTTARPKLVEHTHASYPVGHLSTMYWIGLRPGDVHLNISSPGWAKHAWSNVFAPWNAGATVFVYNYSRFDPNGLMAAMDRCGVTSFCAPPTVWRMLIQSDLTRLGKPPRSVVGAGEPLNPEVIEQVEAAWGVTVRDGYGQTETTAQIGNPPGQPVRPGSMGRPLPGYVVALVDPVTGEPGDDGEICLDLAHRPTALMAGYHDDAELTATAMRDGYYHTGDIASRDADGYLTYVGRTDDVFKASDYRVSPFELESALLEHEAVAEAAVVPSPDPVRLAVPKAYVVLAPGWAADEKTAAAIFAHSRERLAPYLRVRRLEFAELPKTISGKIRRTELRLAERDKHAGARTRPAGEYREEDFR</sequence>
<proteinExistence type="inferred from homology"/>
<evidence type="ECO:0000313" key="8">
    <source>
        <dbReference type="EMBL" id="SCL55959.1"/>
    </source>
</evidence>
<dbReference type="FunFam" id="3.30.300.30:FF:000028">
    <property type="entry name" value="AMP-dependent synthetase"/>
    <property type="match status" value="1"/>
</dbReference>
<dbReference type="InterPro" id="IPR045851">
    <property type="entry name" value="AMP-bd_C_sf"/>
</dbReference>
<dbReference type="Gene3D" id="3.40.50.12780">
    <property type="entry name" value="N-terminal domain of ligase-like"/>
    <property type="match status" value="1"/>
</dbReference>
<evidence type="ECO:0000256" key="4">
    <source>
        <dbReference type="ARBA" id="ARBA00022840"/>
    </source>
</evidence>
<feature type="domain" description="AMP-binding enzyme C-terminal" evidence="7">
    <location>
        <begin position="455"/>
        <end position="532"/>
    </location>
</feature>
<dbReference type="InterPro" id="IPR025110">
    <property type="entry name" value="AMP-bd_C"/>
</dbReference>
<dbReference type="GO" id="GO:0005524">
    <property type="term" value="F:ATP binding"/>
    <property type="evidence" value="ECO:0007669"/>
    <property type="project" value="UniProtKB-KW"/>
</dbReference>
<dbReference type="Pfam" id="PF00501">
    <property type="entry name" value="AMP-binding"/>
    <property type="match status" value="1"/>
</dbReference>
<evidence type="ECO:0000256" key="1">
    <source>
        <dbReference type="ARBA" id="ARBA00006432"/>
    </source>
</evidence>
<dbReference type="RefSeq" id="WP_091118735.1">
    <property type="nucleotide sequence ID" value="NZ_FMHY01000002.1"/>
</dbReference>
<dbReference type="PANTHER" id="PTHR43605:SF10">
    <property type="entry name" value="ACYL-COA SYNTHETASE MEDIUM CHAIN FAMILY MEMBER 3"/>
    <property type="match status" value="1"/>
</dbReference>
<dbReference type="Proteomes" id="UP000199696">
    <property type="component" value="Unassembled WGS sequence"/>
</dbReference>
<dbReference type="AlphaFoldDB" id="A0A1C6UQ54"/>
<dbReference type="STRING" id="227316.GA0070604_3312"/>
<keyword evidence="9" id="KW-1185">Reference proteome</keyword>
<dbReference type="GO" id="GO:0015645">
    <property type="term" value="F:fatty acid ligase activity"/>
    <property type="evidence" value="ECO:0007669"/>
    <property type="project" value="TreeGrafter"/>
</dbReference>
<dbReference type="OrthoDB" id="9803968at2"/>